<gene>
    <name evidence="3" type="ORF">H6G05_09655</name>
</gene>
<feature type="compositionally biased region" description="Basic and acidic residues" evidence="1">
    <location>
        <begin position="221"/>
        <end position="241"/>
    </location>
</feature>
<name>A0ABR8C8L9_9CYAN</name>
<reference evidence="3 4" key="1">
    <citation type="journal article" date="2020" name="ISME J.">
        <title>Comparative genomics reveals insights into cyanobacterial evolution and habitat adaptation.</title>
        <authorList>
            <person name="Chen M.Y."/>
            <person name="Teng W.K."/>
            <person name="Zhao L."/>
            <person name="Hu C.X."/>
            <person name="Zhou Y.K."/>
            <person name="Han B.P."/>
            <person name="Song L.R."/>
            <person name="Shu W.S."/>
        </authorList>
    </citation>
    <scope>NUCLEOTIDE SEQUENCE [LARGE SCALE GENOMIC DNA]</scope>
    <source>
        <strain evidence="3 4">FACHB-1050</strain>
    </source>
</reference>
<proteinExistence type="predicted"/>
<dbReference type="RefSeq" id="WP_190577976.1">
    <property type="nucleotide sequence ID" value="NZ_CAWPQU010000004.1"/>
</dbReference>
<keyword evidence="2" id="KW-0812">Transmembrane</keyword>
<dbReference type="Proteomes" id="UP000618445">
    <property type="component" value="Unassembled WGS sequence"/>
</dbReference>
<comment type="caution">
    <text evidence="3">The sequence shown here is derived from an EMBL/GenBank/DDBJ whole genome shotgun (WGS) entry which is preliminary data.</text>
</comment>
<evidence type="ECO:0000313" key="3">
    <source>
        <dbReference type="EMBL" id="MBD2317108.1"/>
    </source>
</evidence>
<feature type="region of interest" description="Disordered" evidence="1">
    <location>
        <begin position="215"/>
        <end position="267"/>
    </location>
</feature>
<protein>
    <submittedName>
        <fullName evidence="3">Uncharacterized protein</fullName>
    </submittedName>
</protein>
<keyword evidence="2" id="KW-0472">Membrane</keyword>
<evidence type="ECO:0000256" key="1">
    <source>
        <dbReference type="SAM" id="MobiDB-lite"/>
    </source>
</evidence>
<evidence type="ECO:0000313" key="4">
    <source>
        <dbReference type="Proteomes" id="UP000618445"/>
    </source>
</evidence>
<sequence>MRSKRKDEDLKMDEASIVNAIEADLQNYKVKTQIRRKESQLHVLITRADGDDVDYASLYDIVKRRIDKLPIEGADSLVVYGRLSGAKHPEWHRTAEIKPPLPLIELDLEELEEFDNIGTIANLSFDETEIQSTNPASDLPEDLKSFKSSIENDLKTAANKSGLDVHADVHAPDKINNIKNEDFDLGDLDLQSLNLDSLPQNNDFELVAFDKDPFEVNSQESKPRSPLEEKHSWTDKDKDEDFSFDSPTVAAMPMPLPPPPPTVKRAPKKPVATVETEHEAIKTAYPKNKSLMFSVAFGGVAIAIVGICGWLVWDRSNQQQYLANARNFSNQDINPKKITKLETLTGTRNRLQTIISQLEEISDRPASLYGDAQAELATLRPKLVEFDRKINVEQAANKNLESSKNGTIEAAKLTQNPPHKSTVWKSAQEKRQQAIKQLEEIPTDSVLYGDAQQRLKAYRTELVQISKWVEIQQRAESAASTVTPAMVNQLKQLKAKAPEKQKFLPQCQTILQPQISTAESQRTGLPIPALTSYLCAYFWDS</sequence>
<evidence type="ECO:0000256" key="2">
    <source>
        <dbReference type="SAM" id="Phobius"/>
    </source>
</evidence>
<accession>A0ABR8C8L9</accession>
<dbReference type="EMBL" id="JACJQY010000012">
    <property type="protein sequence ID" value="MBD2317108.1"/>
    <property type="molecule type" value="Genomic_DNA"/>
</dbReference>
<keyword evidence="4" id="KW-1185">Reference proteome</keyword>
<keyword evidence="2" id="KW-1133">Transmembrane helix</keyword>
<organism evidence="3 4">
    <name type="scientific">Phormidium tenue FACHB-1050</name>
    <dbReference type="NCBI Taxonomy" id="2692857"/>
    <lineage>
        <taxon>Bacteria</taxon>
        <taxon>Bacillati</taxon>
        <taxon>Cyanobacteriota</taxon>
        <taxon>Cyanophyceae</taxon>
        <taxon>Oscillatoriophycideae</taxon>
        <taxon>Oscillatoriales</taxon>
        <taxon>Oscillatoriaceae</taxon>
        <taxon>Phormidium</taxon>
    </lineage>
</organism>
<feature type="compositionally biased region" description="Low complexity" evidence="1">
    <location>
        <begin position="244"/>
        <end position="253"/>
    </location>
</feature>
<feature type="transmembrane region" description="Helical" evidence="2">
    <location>
        <begin position="291"/>
        <end position="313"/>
    </location>
</feature>